<name>A0A679I672_9RHOO</name>
<reference evidence="2" key="1">
    <citation type="submission" date="2020-01" db="EMBL/GenBank/DDBJ databases">
        <title>Phosphoaccumulans saitamaens gen. nov., sp. nov., a polyphosphate accumulating bacterium isolated from surface river water.</title>
        <authorList>
            <person name="Watanabe K."/>
            <person name="Suda W."/>
        </authorList>
    </citation>
    <scope>NUCLEOTIDE SEQUENCE [LARGE SCALE GENOMIC DNA]</scope>
    <source>
        <strain evidence="2">ICHIAU1</strain>
    </source>
</reference>
<dbReference type="AlphaFoldDB" id="A0A679I672"/>
<dbReference type="SUPFAM" id="SSF102400">
    <property type="entry name" value="DNA polymerase III chi subunit"/>
    <property type="match status" value="1"/>
</dbReference>
<keyword evidence="2" id="KW-1185">Reference proteome</keyword>
<dbReference type="Pfam" id="PF04364">
    <property type="entry name" value="DNA_pol3_chi"/>
    <property type="match status" value="1"/>
</dbReference>
<dbReference type="InterPro" id="IPR007459">
    <property type="entry name" value="DNA_pol3_chi"/>
</dbReference>
<dbReference type="GO" id="GO:0032298">
    <property type="term" value="P:positive regulation of DNA-templated DNA replication initiation"/>
    <property type="evidence" value="ECO:0007669"/>
    <property type="project" value="TreeGrafter"/>
</dbReference>
<dbReference type="RefSeq" id="WP_162049187.1">
    <property type="nucleotide sequence ID" value="NZ_AP019011.1"/>
</dbReference>
<dbReference type="GO" id="GO:0003887">
    <property type="term" value="F:DNA-directed DNA polymerase activity"/>
    <property type="evidence" value="ECO:0007669"/>
    <property type="project" value="InterPro"/>
</dbReference>
<dbReference type="PANTHER" id="PTHR38767">
    <property type="entry name" value="DNA POLYMERASE III SUBUNIT CHI"/>
    <property type="match status" value="1"/>
</dbReference>
<dbReference type="PANTHER" id="PTHR38767:SF1">
    <property type="entry name" value="DNA POLYMERASE III SUBUNIT CHI"/>
    <property type="match status" value="1"/>
</dbReference>
<dbReference type="OrthoDB" id="5297568at2"/>
<organism evidence="1 2">
    <name type="scientific">Fluviibacter phosphoraccumulans</name>
    <dbReference type="NCBI Taxonomy" id="1751046"/>
    <lineage>
        <taxon>Bacteria</taxon>
        <taxon>Pseudomonadati</taxon>
        <taxon>Pseudomonadota</taxon>
        <taxon>Betaproteobacteria</taxon>
        <taxon>Rhodocyclales</taxon>
        <taxon>Fluviibacteraceae</taxon>
        <taxon>Fluviibacter</taxon>
    </lineage>
</organism>
<accession>A0A679I672</accession>
<protein>
    <submittedName>
        <fullName evidence="1">DNA polymerase III subunit chi</fullName>
    </submittedName>
</protein>
<gene>
    <name evidence="1" type="ORF">ICHIAU1_01240</name>
</gene>
<dbReference type="GO" id="GO:0006260">
    <property type="term" value="P:DNA replication"/>
    <property type="evidence" value="ECO:0007669"/>
    <property type="project" value="InterPro"/>
</dbReference>
<evidence type="ECO:0000313" key="1">
    <source>
        <dbReference type="EMBL" id="BBU67841.1"/>
    </source>
</evidence>
<dbReference type="EMBL" id="AP022345">
    <property type="protein sequence ID" value="BBU67841.1"/>
    <property type="molecule type" value="Genomic_DNA"/>
</dbReference>
<dbReference type="GO" id="GO:0003677">
    <property type="term" value="F:DNA binding"/>
    <property type="evidence" value="ECO:0007669"/>
    <property type="project" value="InterPro"/>
</dbReference>
<dbReference type="Gene3D" id="3.40.50.10110">
    <property type="entry name" value="DNA polymerase III subunit chi"/>
    <property type="match status" value="1"/>
</dbReference>
<dbReference type="InterPro" id="IPR036768">
    <property type="entry name" value="PolIII_chi_sf"/>
</dbReference>
<evidence type="ECO:0000313" key="2">
    <source>
        <dbReference type="Proteomes" id="UP000463961"/>
    </source>
</evidence>
<dbReference type="Proteomes" id="UP000463961">
    <property type="component" value="Chromosome"/>
</dbReference>
<proteinExistence type="predicted"/>
<sequence>MTEVNCYHDQPDRLTQAVRLAALAWERRKPITFFIPDPARAEAFDKALWANDPLSFIPHCHSNSAEADRTLIIITDNLDVVQQDELLVNLADEVPAGFARYQRLFEIVTRHDDDKATARERMAFYKDRGYPITYRKSN</sequence>